<gene>
    <name evidence="3" type="ORF">GCM10009863_28430</name>
</gene>
<proteinExistence type="predicted"/>
<evidence type="ECO:0000313" key="3">
    <source>
        <dbReference type="EMBL" id="GAA2613032.1"/>
    </source>
</evidence>
<dbReference type="Pfam" id="PF01323">
    <property type="entry name" value="DSBA"/>
    <property type="match status" value="1"/>
</dbReference>
<feature type="compositionally biased region" description="Gly residues" evidence="1">
    <location>
        <begin position="10"/>
        <end position="28"/>
    </location>
</feature>
<reference evidence="4" key="1">
    <citation type="journal article" date="2019" name="Int. J. Syst. Evol. Microbiol.">
        <title>The Global Catalogue of Microorganisms (GCM) 10K type strain sequencing project: providing services to taxonomists for standard genome sequencing and annotation.</title>
        <authorList>
            <consortium name="The Broad Institute Genomics Platform"/>
            <consortium name="The Broad Institute Genome Sequencing Center for Infectious Disease"/>
            <person name="Wu L."/>
            <person name="Ma J."/>
        </authorList>
    </citation>
    <scope>NUCLEOTIDE SEQUENCE [LARGE SCALE GENOMIC DNA]</scope>
    <source>
        <strain evidence="4">JCM 16373</strain>
    </source>
</reference>
<feature type="region of interest" description="Disordered" evidence="1">
    <location>
        <begin position="387"/>
        <end position="423"/>
    </location>
</feature>
<feature type="compositionally biased region" description="Basic and acidic residues" evidence="1">
    <location>
        <begin position="274"/>
        <end position="283"/>
    </location>
</feature>
<feature type="region of interest" description="Disordered" evidence="1">
    <location>
        <begin position="1"/>
        <end position="110"/>
    </location>
</feature>
<comment type="caution">
    <text evidence="3">The sequence shown here is derived from an EMBL/GenBank/DDBJ whole genome shotgun (WGS) entry which is preliminary data.</text>
</comment>
<dbReference type="InterPro" id="IPR001853">
    <property type="entry name" value="DSBA-like_thioredoxin_dom"/>
</dbReference>
<sequence>MTAGEDAHGGDSGSGADPGRGGGPGHGPRGAVPASLAGDPITAAGGEGAGTRPESAGAAGRSPSRSVTGHGTEAVTGSAAASDTRTATGPRAQSVTGRIAEPVTGPALRPTRGQWAEVPLRVTEFTDAACPWAWGAEPAFRLLRQTLGASASWRRVFGILFDEDDDPAPDPDAEARWYDGFIREVAAHTGAPRARRLHWLARTSWPASRAVRAAAAQGEEVASRVLRRLRETTFVLGAPADTPEGVREAVRGVPGLDVARLVREMAGPAADAAVRADHAEARRPHPQVWGLTEPGPHPGGAKELADGRRYALPTLLFEGPGGTVCVPGHRPLGAYLAAAGAAARVPVPDPVRLPSAVALERWRTLTGPELAVLTSGGQPSPDAVRLATGNGPLWLHPDEARTHPATRKRSAAGESAGHAGLSQ</sequence>
<protein>
    <recommendedName>
        <fullName evidence="2">DSBA-like thioredoxin domain-containing protein</fullName>
    </recommendedName>
</protein>
<keyword evidence="4" id="KW-1185">Reference proteome</keyword>
<feature type="compositionally biased region" description="Low complexity" evidence="1">
    <location>
        <begin position="55"/>
        <end position="66"/>
    </location>
</feature>
<feature type="domain" description="DSBA-like thioredoxin" evidence="2">
    <location>
        <begin position="122"/>
        <end position="283"/>
    </location>
</feature>
<evidence type="ECO:0000256" key="1">
    <source>
        <dbReference type="SAM" id="MobiDB-lite"/>
    </source>
</evidence>
<dbReference type="Gene3D" id="3.40.30.10">
    <property type="entry name" value="Glutaredoxin"/>
    <property type="match status" value="1"/>
</dbReference>
<evidence type="ECO:0000259" key="2">
    <source>
        <dbReference type="Pfam" id="PF01323"/>
    </source>
</evidence>
<dbReference type="Proteomes" id="UP001501447">
    <property type="component" value="Unassembled WGS sequence"/>
</dbReference>
<dbReference type="SUPFAM" id="SSF52833">
    <property type="entry name" value="Thioredoxin-like"/>
    <property type="match status" value="1"/>
</dbReference>
<evidence type="ECO:0000313" key="4">
    <source>
        <dbReference type="Proteomes" id="UP001501447"/>
    </source>
</evidence>
<organism evidence="3 4">
    <name type="scientific">Streptomyces axinellae</name>
    <dbReference type="NCBI Taxonomy" id="552788"/>
    <lineage>
        <taxon>Bacteria</taxon>
        <taxon>Bacillati</taxon>
        <taxon>Actinomycetota</taxon>
        <taxon>Actinomycetes</taxon>
        <taxon>Kitasatosporales</taxon>
        <taxon>Streptomycetaceae</taxon>
        <taxon>Streptomyces</taxon>
    </lineage>
</organism>
<name>A0ABP6CHW8_9ACTN</name>
<accession>A0ABP6CHW8</accession>
<dbReference type="EMBL" id="BAAARJ010000008">
    <property type="protein sequence ID" value="GAA2613032.1"/>
    <property type="molecule type" value="Genomic_DNA"/>
</dbReference>
<dbReference type="InterPro" id="IPR036249">
    <property type="entry name" value="Thioredoxin-like_sf"/>
</dbReference>
<feature type="region of interest" description="Disordered" evidence="1">
    <location>
        <begin position="272"/>
        <end position="302"/>
    </location>
</feature>
<dbReference type="RefSeq" id="WP_344565838.1">
    <property type="nucleotide sequence ID" value="NZ_BAAARJ010000008.1"/>
</dbReference>
<feature type="compositionally biased region" description="Polar residues" evidence="1">
    <location>
        <begin position="79"/>
        <end position="96"/>
    </location>
</feature>